<reference evidence="1 2" key="1">
    <citation type="submission" date="2016-11" db="EMBL/GenBank/DDBJ databases">
        <authorList>
            <person name="Jaros S."/>
            <person name="Januszkiewicz K."/>
            <person name="Wedrychowicz H."/>
        </authorList>
    </citation>
    <scope>NUCLEOTIDE SEQUENCE [LARGE SCALE GENOMIC DNA]</scope>
    <source>
        <strain evidence="1 2">GAS242</strain>
    </source>
</reference>
<proteinExistence type="predicted"/>
<gene>
    <name evidence="1" type="ORF">SAMN05444169_6271</name>
</gene>
<dbReference type="EMBL" id="LT670818">
    <property type="protein sequence ID" value="SHH19809.1"/>
    <property type="molecule type" value="Genomic_DNA"/>
</dbReference>
<evidence type="ECO:0000313" key="2">
    <source>
        <dbReference type="Proteomes" id="UP000190675"/>
    </source>
</evidence>
<dbReference type="AlphaFoldDB" id="A0A1M5R1G4"/>
<evidence type="ECO:0000313" key="1">
    <source>
        <dbReference type="EMBL" id="SHH19809.1"/>
    </source>
</evidence>
<dbReference type="Proteomes" id="UP000190675">
    <property type="component" value="Chromosome I"/>
</dbReference>
<sequence>MERRRGQNIEKSAESMRRFDARLRLIRTNIVGPPDASEISASIAGRHSVASCSVFESFKM</sequence>
<accession>A0A1M5R1G4</accession>
<organism evidence="1 2">
    <name type="scientific">Bradyrhizobium erythrophlei</name>
    <dbReference type="NCBI Taxonomy" id="1437360"/>
    <lineage>
        <taxon>Bacteria</taxon>
        <taxon>Pseudomonadati</taxon>
        <taxon>Pseudomonadota</taxon>
        <taxon>Alphaproteobacteria</taxon>
        <taxon>Hyphomicrobiales</taxon>
        <taxon>Nitrobacteraceae</taxon>
        <taxon>Bradyrhizobium</taxon>
    </lineage>
</organism>
<protein>
    <submittedName>
        <fullName evidence="1">Uncharacterized protein</fullName>
    </submittedName>
</protein>
<name>A0A1M5R1G4_9BRAD</name>